<comment type="cofactor">
    <cofactor evidence="1">
        <name>Mg(2+)</name>
        <dbReference type="ChEBI" id="CHEBI:18420"/>
    </cofactor>
</comment>
<feature type="transmembrane region" description="Helical" evidence="4">
    <location>
        <begin position="180"/>
        <end position="199"/>
    </location>
</feature>
<feature type="transmembrane region" description="Helical" evidence="4">
    <location>
        <begin position="154"/>
        <end position="173"/>
    </location>
</feature>
<name>A0A2J0UD66_STEMA</name>
<evidence type="ECO:0000256" key="1">
    <source>
        <dbReference type="ARBA" id="ARBA00001946"/>
    </source>
</evidence>
<dbReference type="CDD" id="cd01949">
    <property type="entry name" value="GGDEF"/>
    <property type="match status" value="1"/>
</dbReference>
<dbReference type="InterPro" id="IPR029787">
    <property type="entry name" value="Nucleotide_cyclase"/>
</dbReference>
<feature type="transmembrane region" description="Helical" evidence="4">
    <location>
        <begin position="113"/>
        <end position="134"/>
    </location>
</feature>
<dbReference type="SMART" id="SM00267">
    <property type="entry name" value="GGDEF"/>
    <property type="match status" value="1"/>
</dbReference>
<evidence type="ECO:0000256" key="3">
    <source>
        <dbReference type="ARBA" id="ARBA00034247"/>
    </source>
</evidence>
<keyword evidence="4" id="KW-0472">Membrane</keyword>
<dbReference type="InterPro" id="IPR000160">
    <property type="entry name" value="GGDEF_dom"/>
</dbReference>
<dbReference type="OrthoDB" id="9803824at2"/>
<feature type="transmembrane region" description="Helical" evidence="4">
    <location>
        <begin position="272"/>
        <end position="290"/>
    </location>
</feature>
<evidence type="ECO:0000259" key="5">
    <source>
        <dbReference type="PROSITE" id="PS50887"/>
    </source>
</evidence>
<evidence type="ECO:0000313" key="6">
    <source>
        <dbReference type="EMBL" id="PJL31370.1"/>
    </source>
</evidence>
<dbReference type="Proteomes" id="UP000230167">
    <property type="component" value="Unassembled WGS sequence"/>
</dbReference>
<dbReference type="RefSeq" id="WP_100440132.1">
    <property type="nucleotide sequence ID" value="NZ_CBCPIZ010000043.1"/>
</dbReference>
<feature type="transmembrane region" description="Helical" evidence="4">
    <location>
        <begin position="24"/>
        <end position="47"/>
    </location>
</feature>
<feature type="transmembrane region" description="Helical" evidence="4">
    <location>
        <begin position="214"/>
        <end position="233"/>
    </location>
</feature>
<dbReference type="GO" id="GO:0052621">
    <property type="term" value="F:diguanylate cyclase activity"/>
    <property type="evidence" value="ECO:0007669"/>
    <property type="project" value="UniProtKB-EC"/>
</dbReference>
<feature type="transmembrane region" description="Helical" evidence="4">
    <location>
        <begin position="54"/>
        <end position="75"/>
    </location>
</feature>
<dbReference type="GO" id="GO:0005886">
    <property type="term" value="C:plasma membrane"/>
    <property type="evidence" value="ECO:0007669"/>
    <property type="project" value="TreeGrafter"/>
</dbReference>
<dbReference type="PANTHER" id="PTHR45138:SF9">
    <property type="entry name" value="DIGUANYLATE CYCLASE DGCM-RELATED"/>
    <property type="match status" value="1"/>
</dbReference>
<feature type="domain" description="GGDEF" evidence="5">
    <location>
        <begin position="336"/>
        <end position="467"/>
    </location>
</feature>
<protein>
    <recommendedName>
        <fullName evidence="2">diguanylate cyclase</fullName>
        <ecNumber evidence="2">2.7.7.65</ecNumber>
    </recommendedName>
</protein>
<dbReference type="AlphaFoldDB" id="A0A2J0UD66"/>
<dbReference type="FunFam" id="3.30.70.270:FF:000001">
    <property type="entry name" value="Diguanylate cyclase domain protein"/>
    <property type="match status" value="1"/>
</dbReference>
<dbReference type="PANTHER" id="PTHR45138">
    <property type="entry name" value="REGULATORY COMPONENTS OF SENSORY TRANSDUCTION SYSTEM"/>
    <property type="match status" value="1"/>
</dbReference>
<keyword evidence="4" id="KW-1133">Transmembrane helix</keyword>
<sequence>MPVVLALLYVLCHGLVLTLWPGPAGAGSFVFLTGAPLLAAAACLWRARRDRAALGWRATAAALLLWAGGMAFNMIDALGAGRADVTPQVSLFLYVLYGVPLVFILARARRERLSISLIDAGMAALLGVLFFVHAQSFAARVDIDDHALSNMQRMFDIQNLCIAGFAVVRWLVGDVAERRAFFRALAIYAVAYLMVAYYINHYTSGDAFGAYNDLLIDLPFLLLALLALGHAPAPVRVMHPRLARTVQAAGPMILPLLLLVVGTLVVDHARPLAVTGFVVATLGFGVRSILLQVDLMERQASLDQLARQDGLTGVANRREFDALLLAEWNRARRSGTELGLLLLDIDHFKVFNDRHGHPAGDRCLQAVAAVLKTSAGRASDSVARYGGEEFAVIVPGSALSGVLALAERLREAVEALPLPEGSVSISIGVGYLHPPALASADQLLADADAGLYAAKRAGRNQVILHAHVLDDEGSAHGRMDC</sequence>
<dbReference type="EMBL" id="NEQV01000002">
    <property type="protein sequence ID" value="PJL31370.1"/>
    <property type="molecule type" value="Genomic_DNA"/>
</dbReference>
<dbReference type="PROSITE" id="PS50887">
    <property type="entry name" value="GGDEF"/>
    <property type="match status" value="1"/>
</dbReference>
<comment type="caution">
    <text evidence="6">The sequence shown here is derived from an EMBL/GenBank/DDBJ whole genome shotgun (WGS) entry which is preliminary data.</text>
</comment>
<evidence type="ECO:0000256" key="4">
    <source>
        <dbReference type="SAM" id="Phobius"/>
    </source>
</evidence>
<dbReference type="GO" id="GO:0043709">
    <property type="term" value="P:cell adhesion involved in single-species biofilm formation"/>
    <property type="evidence" value="ECO:0007669"/>
    <property type="project" value="TreeGrafter"/>
</dbReference>
<feature type="transmembrane region" description="Helical" evidence="4">
    <location>
        <begin position="245"/>
        <end position="266"/>
    </location>
</feature>
<dbReference type="Pfam" id="PF00990">
    <property type="entry name" value="GGDEF"/>
    <property type="match status" value="1"/>
</dbReference>
<dbReference type="NCBIfam" id="TIGR00254">
    <property type="entry name" value="GGDEF"/>
    <property type="match status" value="1"/>
</dbReference>
<feature type="transmembrane region" description="Helical" evidence="4">
    <location>
        <begin position="87"/>
        <end position="106"/>
    </location>
</feature>
<organism evidence="6 7">
    <name type="scientific">Stenotrophomonas maltophilia</name>
    <name type="common">Pseudomonas maltophilia</name>
    <name type="synonym">Xanthomonas maltophilia</name>
    <dbReference type="NCBI Taxonomy" id="40324"/>
    <lineage>
        <taxon>Bacteria</taxon>
        <taxon>Pseudomonadati</taxon>
        <taxon>Pseudomonadota</taxon>
        <taxon>Gammaproteobacteria</taxon>
        <taxon>Lysobacterales</taxon>
        <taxon>Lysobacteraceae</taxon>
        <taxon>Stenotrophomonas</taxon>
        <taxon>Stenotrophomonas maltophilia group</taxon>
    </lineage>
</organism>
<accession>A0A2J0UD66</accession>
<reference evidence="6 7" key="1">
    <citation type="journal article" date="2017" name="Front. Microbiol.">
        <title>Double-Face Meets the Bacterial World: The Opportunistic Pathogen Stenotrophomonas maltophilia.</title>
        <authorList>
            <person name="Lira F."/>
            <person name="Berg G."/>
            <person name="Martinez J.L."/>
        </authorList>
    </citation>
    <scope>NUCLEOTIDE SEQUENCE [LARGE SCALE GENOMIC DNA]</scope>
    <source>
        <strain evidence="6 7">EA1</strain>
    </source>
</reference>
<proteinExistence type="predicted"/>
<evidence type="ECO:0000256" key="2">
    <source>
        <dbReference type="ARBA" id="ARBA00012528"/>
    </source>
</evidence>
<keyword evidence="4" id="KW-0812">Transmembrane</keyword>
<dbReference type="GO" id="GO:1902201">
    <property type="term" value="P:negative regulation of bacterial-type flagellum-dependent cell motility"/>
    <property type="evidence" value="ECO:0007669"/>
    <property type="project" value="TreeGrafter"/>
</dbReference>
<comment type="catalytic activity">
    <reaction evidence="3">
        <text>2 GTP = 3',3'-c-di-GMP + 2 diphosphate</text>
        <dbReference type="Rhea" id="RHEA:24898"/>
        <dbReference type="ChEBI" id="CHEBI:33019"/>
        <dbReference type="ChEBI" id="CHEBI:37565"/>
        <dbReference type="ChEBI" id="CHEBI:58805"/>
        <dbReference type="EC" id="2.7.7.65"/>
    </reaction>
</comment>
<evidence type="ECO:0000313" key="7">
    <source>
        <dbReference type="Proteomes" id="UP000230167"/>
    </source>
</evidence>
<gene>
    <name evidence="6" type="ORF">B9Y64_07255</name>
</gene>
<dbReference type="EC" id="2.7.7.65" evidence="2"/>
<dbReference type="InterPro" id="IPR043128">
    <property type="entry name" value="Rev_trsase/Diguanyl_cyclase"/>
</dbReference>
<dbReference type="SUPFAM" id="SSF55073">
    <property type="entry name" value="Nucleotide cyclase"/>
    <property type="match status" value="1"/>
</dbReference>
<dbReference type="InterPro" id="IPR050469">
    <property type="entry name" value="Diguanylate_Cyclase"/>
</dbReference>
<dbReference type="Gene3D" id="3.30.70.270">
    <property type="match status" value="1"/>
</dbReference>